<keyword evidence="18" id="KW-1185">Reference proteome</keyword>
<dbReference type="Pfam" id="PF01300">
    <property type="entry name" value="Sua5_yciO_yrdC"/>
    <property type="match status" value="1"/>
</dbReference>
<evidence type="ECO:0000256" key="4">
    <source>
        <dbReference type="ARBA" id="ARBA00015492"/>
    </source>
</evidence>
<feature type="binding site" evidence="14">
    <location>
        <position position="134"/>
    </location>
    <ligand>
        <name>L-threonine</name>
        <dbReference type="ChEBI" id="CHEBI:57926"/>
    </ligand>
</feature>
<dbReference type="InterPro" id="IPR050156">
    <property type="entry name" value="TC-AMP_synthase_SUA5"/>
</dbReference>
<name>A0A2H3NM81_9BACT</name>
<evidence type="ECO:0000256" key="10">
    <source>
        <dbReference type="ARBA" id="ARBA00022840"/>
    </source>
</evidence>
<dbReference type="Proteomes" id="UP000221024">
    <property type="component" value="Unassembled WGS sequence"/>
</dbReference>
<feature type="binding site" evidence="14">
    <location>
        <position position="174"/>
    </location>
    <ligand>
        <name>L-threonine</name>
        <dbReference type="ChEBI" id="CHEBI:57926"/>
    </ligand>
</feature>
<dbReference type="OrthoDB" id="9814580at2"/>
<feature type="binding site" evidence="14">
    <location>
        <position position="60"/>
    </location>
    <ligand>
        <name>L-threonine</name>
        <dbReference type="ChEBI" id="CHEBI:57926"/>
    </ligand>
</feature>
<sequence>MITQRTDDPEKAARWLRAGDCVAFPTETVYGLGANALNADAVAKIFEAKGRPADNPLIVHVASVEQVEQVAQNLSSAAWALLRAFSPGPLTCVVHKRDDVPEVTTAGLDTVGVRIPSLPVAQAFLTACAVPVAAPSANQSGRPSPTTWEAVRYDLDGRIRGILIGPQSPTGIESTVIDTTTRPPVVLRPGAVSVEEARRVVPDLTIADSVEQEKRSPGTRHRHYAPDATVELASAAEAVPGAEAAFLGLNAPTQSGSWGHVVLARDLPDYAARLYAALRQFDAEDLARIVCEPVEPTGLGRALMDRLRRAAGHASGETPSDAAAEADEAP</sequence>
<dbReference type="EMBL" id="PDEP01000006">
    <property type="protein sequence ID" value="PEN07085.1"/>
    <property type="molecule type" value="Genomic_DNA"/>
</dbReference>
<evidence type="ECO:0000256" key="2">
    <source>
        <dbReference type="ARBA" id="ARBA00007663"/>
    </source>
</evidence>
<evidence type="ECO:0000256" key="11">
    <source>
        <dbReference type="ARBA" id="ARBA00029774"/>
    </source>
</evidence>
<dbReference type="InterPro" id="IPR038385">
    <property type="entry name" value="Sua5/YwlC_C"/>
</dbReference>
<keyword evidence="9 13" id="KW-0547">Nucleotide-binding</keyword>
<evidence type="ECO:0000256" key="13">
    <source>
        <dbReference type="PIRNR" id="PIRNR004930"/>
    </source>
</evidence>
<dbReference type="PIRSF" id="PIRSF004930">
    <property type="entry name" value="Tln_factor_SUA5"/>
    <property type="match status" value="1"/>
</dbReference>
<evidence type="ECO:0000313" key="17">
    <source>
        <dbReference type="EMBL" id="PEN07085.1"/>
    </source>
</evidence>
<feature type="binding site" evidence="14">
    <location>
        <position position="224"/>
    </location>
    <ligand>
        <name>ATP</name>
        <dbReference type="ChEBI" id="CHEBI:30616"/>
    </ligand>
</feature>
<feature type="binding site" evidence="14">
    <location>
        <position position="28"/>
    </location>
    <ligand>
        <name>L-threonine</name>
        <dbReference type="ChEBI" id="CHEBI:57926"/>
    </ligand>
</feature>
<keyword evidence="10 13" id="KW-0067">ATP-binding</keyword>
<accession>A0A2H3NM81</accession>
<evidence type="ECO:0000256" key="1">
    <source>
        <dbReference type="ARBA" id="ARBA00004496"/>
    </source>
</evidence>
<evidence type="ECO:0000313" key="18">
    <source>
        <dbReference type="Proteomes" id="UP000221024"/>
    </source>
</evidence>
<evidence type="ECO:0000256" key="9">
    <source>
        <dbReference type="ARBA" id="ARBA00022741"/>
    </source>
</evidence>
<dbReference type="GO" id="GO:0000049">
    <property type="term" value="F:tRNA binding"/>
    <property type="evidence" value="ECO:0007669"/>
    <property type="project" value="TreeGrafter"/>
</dbReference>
<dbReference type="GO" id="GO:0061710">
    <property type="term" value="F:L-threonylcarbamoyladenylate synthase"/>
    <property type="evidence" value="ECO:0007669"/>
    <property type="project" value="UniProtKB-EC"/>
</dbReference>
<gene>
    <name evidence="17" type="ORF">CRI93_08080</name>
</gene>
<dbReference type="GO" id="GO:0005737">
    <property type="term" value="C:cytoplasm"/>
    <property type="evidence" value="ECO:0007669"/>
    <property type="project" value="UniProtKB-SubCell"/>
</dbReference>
<dbReference type="InterPro" id="IPR010923">
    <property type="entry name" value="T(6)A37_SUA5"/>
</dbReference>
<dbReference type="GO" id="GO:0005524">
    <property type="term" value="F:ATP binding"/>
    <property type="evidence" value="ECO:0007669"/>
    <property type="project" value="UniProtKB-UniRule"/>
</dbReference>
<comment type="caution">
    <text evidence="17">The sequence shown here is derived from an EMBL/GenBank/DDBJ whole genome shotgun (WGS) entry which is preliminary data.</text>
</comment>
<comment type="similarity">
    <text evidence="2 13">Belongs to the SUA5 family.</text>
</comment>
<evidence type="ECO:0000259" key="16">
    <source>
        <dbReference type="PROSITE" id="PS51163"/>
    </source>
</evidence>
<proteinExistence type="inferred from homology"/>
<feature type="binding site" evidence="14">
    <location>
        <position position="110"/>
    </location>
    <ligand>
        <name>ATP</name>
        <dbReference type="ChEBI" id="CHEBI:30616"/>
    </ligand>
</feature>
<feature type="binding site" evidence="14">
    <location>
        <position position="188"/>
    </location>
    <ligand>
        <name>ATP</name>
        <dbReference type="ChEBI" id="CHEBI:30616"/>
    </ligand>
</feature>
<dbReference type="GO" id="GO:0008033">
    <property type="term" value="P:tRNA processing"/>
    <property type="evidence" value="ECO:0007669"/>
    <property type="project" value="UniProtKB-KW"/>
</dbReference>
<feature type="binding site" evidence="14">
    <location>
        <position position="114"/>
    </location>
    <ligand>
        <name>L-threonine</name>
        <dbReference type="ChEBI" id="CHEBI:57926"/>
    </ligand>
</feature>
<keyword evidence="6 13" id="KW-0808">Transferase</keyword>
<dbReference type="SUPFAM" id="SSF55821">
    <property type="entry name" value="YrdC/RibB"/>
    <property type="match status" value="1"/>
</dbReference>
<evidence type="ECO:0000256" key="14">
    <source>
        <dbReference type="PIRSR" id="PIRSR004930-1"/>
    </source>
</evidence>
<dbReference type="Gene3D" id="3.90.870.10">
    <property type="entry name" value="DHBP synthase"/>
    <property type="match status" value="1"/>
</dbReference>
<organism evidence="17 18">
    <name type="scientific">Longimonas halophila</name>
    <dbReference type="NCBI Taxonomy" id="1469170"/>
    <lineage>
        <taxon>Bacteria</taxon>
        <taxon>Pseudomonadati</taxon>
        <taxon>Rhodothermota</taxon>
        <taxon>Rhodothermia</taxon>
        <taxon>Rhodothermales</taxon>
        <taxon>Salisaetaceae</taxon>
        <taxon>Longimonas</taxon>
    </lineage>
</organism>
<dbReference type="Pfam" id="PF03481">
    <property type="entry name" value="Sua5_C"/>
    <property type="match status" value="1"/>
</dbReference>
<evidence type="ECO:0000256" key="3">
    <source>
        <dbReference type="ARBA" id="ARBA00012584"/>
    </source>
</evidence>
<evidence type="ECO:0000256" key="12">
    <source>
        <dbReference type="ARBA" id="ARBA00048366"/>
    </source>
</evidence>
<feature type="binding site" evidence="14">
    <location>
        <position position="51"/>
    </location>
    <ligand>
        <name>ATP</name>
        <dbReference type="ChEBI" id="CHEBI:30616"/>
    </ligand>
</feature>
<dbReference type="InterPro" id="IPR005145">
    <property type="entry name" value="Sua5_C"/>
</dbReference>
<keyword evidence="5 13" id="KW-0963">Cytoplasm</keyword>
<dbReference type="InterPro" id="IPR017945">
    <property type="entry name" value="DHBP_synth_RibB-like_a/b_dom"/>
</dbReference>
<dbReference type="EC" id="2.7.7.87" evidence="3 13"/>
<dbReference type="PANTHER" id="PTHR17490">
    <property type="entry name" value="SUA5"/>
    <property type="match status" value="1"/>
</dbReference>
<evidence type="ECO:0000256" key="7">
    <source>
        <dbReference type="ARBA" id="ARBA00022694"/>
    </source>
</evidence>
<dbReference type="Gene3D" id="3.40.50.11030">
    <property type="entry name" value="Threonylcarbamoyl-AMP synthase, C-terminal domain"/>
    <property type="match status" value="1"/>
</dbReference>
<dbReference type="RefSeq" id="WP_098062114.1">
    <property type="nucleotide sequence ID" value="NZ_PDEP01000006.1"/>
</dbReference>
<dbReference type="PROSITE" id="PS51163">
    <property type="entry name" value="YRDC"/>
    <property type="match status" value="1"/>
</dbReference>
<dbReference type="PANTHER" id="PTHR17490:SF16">
    <property type="entry name" value="THREONYLCARBAMOYL-AMP SYNTHASE"/>
    <property type="match status" value="1"/>
</dbReference>
<feature type="binding site" evidence="14">
    <location>
        <position position="136"/>
    </location>
    <ligand>
        <name>ATP</name>
        <dbReference type="ChEBI" id="CHEBI:30616"/>
    </ligand>
</feature>
<comment type="subcellular location">
    <subcellularLocation>
        <location evidence="1 13">Cytoplasm</location>
    </subcellularLocation>
</comment>
<feature type="binding site" evidence="14">
    <location>
        <position position="55"/>
    </location>
    <ligand>
        <name>ATP</name>
        <dbReference type="ChEBI" id="CHEBI:30616"/>
    </ligand>
</feature>
<evidence type="ECO:0000256" key="5">
    <source>
        <dbReference type="ARBA" id="ARBA00022490"/>
    </source>
</evidence>
<feature type="region of interest" description="Disordered" evidence="15">
    <location>
        <begin position="309"/>
        <end position="330"/>
    </location>
</feature>
<evidence type="ECO:0000256" key="6">
    <source>
        <dbReference type="ARBA" id="ARBA00022679"/>
    </source>
</evidence>
<dbReference type="InterPro" id="IPR006070">
    <property type="entry name" value="Sua5-like_dom"/>
</dbReference>
<dbReference type="FunFam" id="3.90.870.10:FF:000009">
    <property type="entry name" value="Threonylcarbamoyl-AMP synthase, putative"/>
    <property type="match status" value="1"/>
</dbReference>
<comment type="function">
    <text evidence="13">Required for the formation of a threonylcarbamoyl group on adenosine at position 37 (t(6)A37) in tRNAs that read codons beginning with adenine.</text>
</comment>
<feature type="binding site" evidence="14">
    <location>
        <position position="144"/>
    </location>
    <ligand>
        <name>ATP</name>
        <dbReference type="ChEBI" id="CHEBI:30616"/>
    </ligand>
</feature>
<feature type="domain" description="YrdC-like" evidence="16">
    <location>
        <begin position="6"/>
        <end position="192"/>
    </location>
</feature>
<dbReference type="GO" id="GO:0003725">
    <property type="term" value="F:double-stranded RNA binding"/>
    <property type="evidence" value="ECO:0007669"/>
    <property type="project" value="UniProtKB-UniRule"/>
</dbReference>
<evidence type="ECO:0000256" key="8">
    <source>
        <dbReference type="ARBA" id="ARBA00022695"/>
    </source>
</evidence>
<keyword evidence="7 13" id="KW-0819">tRNA processing</keyword>
<dbReference type="GO" id="GO:0006450">
    <property type="term" value="P:regulation of translational fidelity"/>
    <property type="evidence" value="ECO:0007669"/>
    <property type="project" value="TreeGrafter"/>
</dbReference>
<evidence type="ECO:0000256" key="15">
    <source>
        <dbReference type="SAM" id="MobiDB-lite"/>
    </source>
</evidence>
<dbReference type="AlphaFoldDB" id="A0A2H3NM81"/>
<reference evidence="17 18" key="1">
    <citation type="submission" date="2017-10" db="EMBL/GenBank/DDBJ databases">
        <title>Draft genome of Longimonas halophila.</title>
        <authorList>
            <person name="Goh K.M."/>
            <person name="Shamsir M.S."/>
            <person name="Lim S.W."/>
        </authorList>
    </citation>
    <scope>NUCLEOTIDE SEQUENCE [LARGE SCALE GENOMIC DNA]</scope>
    <source>
        <strain evidence="17 18">KCTC 42399</strain>
    </source>
</reference>
<protein>
    <recommendedName>
        <fullName evidence="4 13">Threonylcarbamoyl-AMP synthase</fullName>
        <shortName evidence="13">TC-AMP synthase</shortName>
        <ecNumber evidence="3 13">2.7.7.87</ecNumber>
    </recommendedName>
    <alternativeName>
        <fullName evidence="11 13">L-threonylcarbamoyladenylate synthase</fullName>
    </alternativeName>
</protein>
<comment type="catalytic activity">
    <reaction evidence="12 13">
        <text>L-threonine + hydrogencarbonate + ATP = L-threonylcarbamoyladenylate + diphosphate + H2O</text>
        <dbReference type="Rhea" id="RHEA:36407"/>
        <dbReference type="ChEBI" id="CHEBI:15377"/>
        <dbReference type="ChEBI" id="CHEBI:17544"/>
        <dbReference type="ChEBI" id="CHEBI:30616"/>
        <dbReference type="ChEBI" id="CHEBI:33019"/>
        <dbReference type="ChEBI" id="CHEBI:57926"/>
        <dbReference type="ChEBI" id="CHEBI:73682"/>
        <dbReference type="EC" id="2.7.7.87"/>
    </reaction>
</comment>
<dbReference type="NCBIfam" id="TIGR00057">
    <property type="entry name" value="L-threonylcarbamoyladenylate synthase"/>
    <property type="match status" value="1"/>
</dbReference>
<keyword evidence="8 13" id="KW-0548">Nucleotidyltransferase</keyword>